<dbReference type="SMART" id="SM00220">
    <property type="entry name" value="S_TKc"/>
    <property type="match status" value="1"/>
</dbReference>
<dbReference type="AlphaFoldDB" id="A0A6B2L5I6"/>
<sequence length="351" mass="39763">MALKLPKEEMEENWELIKKITLFLFKEDFKKHKTTTPAKPPLKPQKSSLANHRLIEKGREVLKEQENLKKVFKTMMMLGSGGFGSVYVGKDLTQAKMRVAIKKLSHIEEKRRITNLAEIGFLASCDHPNIVQYFSAWISSDPKKATDIYLILEYLQGGTLSQAVSSFQFGELQIAFLGREILKALQYLHQRNWAHRDLKSANVMLDINGNVKIIDFGLCIDVTDGSLTTMVGSPYWIPPEMIKGAPHNLPVDIWSFGVCLLELFLLSPPYHKSPLKCMYKVATEGLAHLIPKGATQEAKQLLERCLEQNPNDRPTPEELLQMSFFQRQGVDKALAGVLRDIFMTNSLTSVM</sequence>
<dbReference type="PRINTS" id="PR00109">
    <property type="entry name" value="TYRKINASE"/>
</dbReference>
<dbReference type="GO" id="GO:0004672">
    <property type="term" value="F:protein kinase activity"/>
    <property type="evidence" value="ECO:0007669"/>
    <property type="project" value="InterPro"/>
</dbReference>
<reference evidence="6" key="1">
    <citation type="journal article" date="2020" name="J. Eukaryot. Microbiol.">
        <title>De novo Sequencing, Assembly and Annotation of the Transcriptome for the Free-Living Testate Amoeba Arcella intermedia.</title>
        <authorList>
            <person name="Ribeiro G.M."/>
            <person name="Porfirio-Sousa A.L."/>
            <person name="Maurer-Alcala X.X."/>
            <person name="Katz L.A."/>
            <person name="Lahr D.J.G."/>
        </authorList>
    </citation>
    <scope>NUCLEOTIDE SEQUENCE</scope>
</reference>
<feature type="domain" description="Protein kinase" evidence="5">
    <location>
        <begin position="72"/>
        <end position="325"/>
    </location>
</feature>
<evidence type="ECO:0000256" key="3">
    <source>
        <dbReference type="ARBA" id="ARBA00022840"/>
    </source>
</evidence>
<dbReference type="SUPFAM" id="SSF56112">
    <property type="entry name" value="Protein kinase-like (PK-like)"/>
    <property type="match status" value="1"/>
</dbReference>
<dbReference type="PROSITE" id="PS50011">
    <property type="entry name" value="PROTEIN_KINASE_DOM"/>
    <property type="match status" value="1"/>
</dbReference>
<dbReference type="InterPro" id="IPR051931">
    <property type="entry name" value="PAK3-like"/>
</dbReference>
<dbReference type="PANTHER" id="PTHR45832:SF22">
    <property type="entry name" value="SERINE_THREONINE-PROTEIN KINASE SAMKA-RELATED"/>
    <property type="match status" value="1"/>
</dbReference>
<evidence type="ECO:0000256" key="2">
    <source>
        <dbReference type="ARBA" id="ARBA00022741"/>
    </source>
</evidence>
<accession>A0A6B2L5I6</accession>
<dbReference type="InterPro" id="IPR001245">
    <property type="entry name" value="Ser-Thr/Tyr_kinase_cat_dom"/>
</dbReference>
<dbReference type="GO" id="GO:0005524">
    <property type="term" value="F:ATP binding"/>
    <property type="evidence" value="ECO:0007669"/>
    <property type="project" value="UniProtKB-UniRule"/>
</dbReference>
<dbReference type="Gene3D" id="1.10.510.10">
    <property type="entry name" value="Transferase(Phosphotransferase) domain 1"/>
    <property type="match status" value="1"/>
</dbReference>
<dbReference type="CDD" id="cd05122">
    <property type="entry name" value="PKc_STE"/>
    <property type="match status" value="1"/>
</dbReference>
<protein>
    <recommendedName>
        <fullName evidence="5">Protein kinase domain-containing protein</fullName>
    </recommendedName>
</protein>
<dbReference type="Pfam" id="PF00069">
    <property type="entry name" value="Pkinase"/>
    <property type="match status" value="1"/>
</dbReference>
<evidence type="ECO:0000256" key="1">
    <source>
        <dbReference type="ARBA" id="ARBA00008874"/>
    </source>
</evidence>
<dbReference type="PANTHER" id="PTHR45832">
    <property type="entry name" value="SERINE/THREONINE-PROTEIN KINASE SAMKA-RELATED-RELATED"/>
    <property type="match status" value="1"/>
</dbReference>
<dbReference type="InterPro" id="IPR011009">
    <property type="entry name" value="Kinase-like_dom_sf"/>
</dbReference>
<feature type="binding site" evidence="4">
    <location>
        <position position="103"/>
    </location>
    <ligand>
        <name>ATP</name>
        <dbReference type="ChEBI" id="CHEBI:30616"/>
    </ligand>
</feature>
<dbReference type="EMBL" id="GIBP01003265">
    <property type="protein sequence ID" value="NDV32234.1"/>
    <property type="molecule type" value="Transcribed_RNA"/>
</dbReference>
<evidence type="ECO:0000313" key="6">
    <source>
        <dbReference type="EMBL" id="NDV32234.1"/>
    </source>
</evidence>
<organism evidence="6">
    <name type="scientific">Arcella intermedia</name>
    <dbReference type="NCBI Taxonomy" id="1963864"/>
    <lineage>
        <taxon>Eukaryota</taxon>
        <taxon>Amoebozoa</taxon>
        <taxon>Tubulinea</taxon>
        <taxon>Elardia</taxon>
        <taxon>Arcellinida</taxon>
        <taxon>Sphaerothecina</taxon>
        <taxon>Arcellidae</taxon>
        <taxon>Arcella</taxon>
    </lineage>
</organism>
<proteinExistence type="inferred from homology"/>
<comment type="similarity">
    <text evidence="1">Belongs to the protein kinase superfamily. STE Ser/Thr protein kinase family. STE20 subfamily.</text>
</comment>
<dbReference type="InterPro" id="IPR017441">
    <property type="entry name" value="Protein_kinase_ATP_BS"/>
</dbReference>
<dbReference type="PROSITE" id="PS00107">
    <property type="entry name" value="PROTEIN_KINASE_ATP"/>
    <property type="match status" value="1"/>
</dbReference>
<name>A0A6B2L5I6_9EUKA</name>
<dbReference type="InterPro" id="IPR000719">
    <property type="entry name" value="Prot_kinase_dom"/>
</dbReference>
<keyword evidence="3 4" id="KW-0067">ATP-binding</keyword>
<keyword evidence="2 4" id="KW-0547">Nucleotide-binding</keyword>
<evidence type="ECO:0000259" key="5">
    <source>
        <dbReference type="PROSITE" id="PS50011"/>
    </source>
</evidence>
<evidence type="ECO:0000256" key="4">
    <source>
        <dbReference type="PROSITE-ProRule" id="PRU10141"/>
    </source>
</evidence>